<proteinExistence type="predicted"/>
<evidence type="ECO:0000256" key="6">
    <source>
        <dbReference type="SAM" id="MobiDB-lite"/>
    </source>
</evidence>
<dbReference type="InterPro" id="IPR015300">
    <property type="entry name" value="DNA-bd_pseudobarrel_sf"/>
</dbReference>
<dbReference type="EMBL" id="PKPP01008248">
    <property type="protein sequence ID" value="PWA51195.1"/>
    <property type="molecule type" value="Genomic_DNA"/>
</dbReference>
<comment type="subcellular location">
    <subcellularLocation>
        <location evidence="1">Nucleus</location>
    </subcellularLocation>
</comment>
<dbReference type="OrthoDB" id="757982at2759"/>
<dbReference type="Proteomes" id="UP000245207">
    <property type="component" value="Unassembled WGS sequence"/>
</dbReference>
<keyword evidence="5" id="KW-0539">Nucleus</keyword>
<dbReference type="GO" id="GO:0005634">
    <property type="term" value="C:nucleus"/>
    <property type="evidence" value="ECO:0007669"/>
    <property type="project" value="UniProtKB-SubCell"/>
</dbReference>
<accession>A0A2U1LQC0</accession>
<evidence type="ECO:0000256" key="2">
    <source>
        <dbReference type="ARBA" id="ARBA00023015"/>
    </source>
</evidence>
<dbReference type="Pfam" id="PF25813">
    <property type="entry name" value="zf_VAL1_N"/>
    <property type="match status" value="1"/>
</dbReference>
<dbReference type="Gene3D" id="2.40.330.10">
    <property type="entry name" value="DNA-binding pseudobarrel domain"/>
    <property type="match status" value="1"/>
</dbReference>
<feature type="domain" description="TF-B3" evidence="7">
    <location>
        <begin position="344"/>
        <end position="445"/>
    </location>
</feature>
<keyword evidence="9" id="KW-1185">Reference proteome</keyword>
<dbReference type="SMART" id="SM01019">
    <property type="entry name" value="B3"/>
    <property type="match status" value="1"/>
</dbReference>
<evidence type="ECO:0000256" key="5">
    <source>
        <dbReference type="ARBA" id="ARBA00023242"/>
    </source>
</evidence>
<dbReference type="PROSITE" id="PS50863">
    <property type="entry name" value="B3"/>
    <property type="match status" value="1"/>
</dbReference>
<keyword evidence="3" id="KW-0238">DNA-binding</keyword>
<dbReference type="GO" id="GO:0003677">
    <property type="term" value="F:DNA binding"/>
    <property type="evidence" value="ECO:0007669"/>
    <property type="project" value="UniProtKB-KW"/>
</dbReference>
<reference evidence="8 9" key="1">
    <citation type="journal article" date="2018" name="Mol. Plant">
        <title>The genome of Artemisia annua provides insight into the evolution of Asteraceae family and artemisinin biosynthesis.</title>
        <authorList>
            <person name="Shen Q."/>
            <person name="Zhang L."/>
            <person name="Liao Z."/>
            <person name="Wang S."/>
            <person name="Yan T."/>
            <person name="Shi P."/>
            <person name="Liu M."/>
            <person name="Fu X."/>
            <person name="Pan Q."/>
            <person name="Wang Y."/>
            <person name="Lv Z."/>
            <person name="Lu X."/>
            <person name="Zhang F."/>
            <person name="Jiang W."/>
            <person name="Ma Y."/>
            <person name="Chen M."/>
            <person name="Hao X."/>
            <person name="Li L."/>
            <person name="Tang Y."/>
            <person name="Lv G."/>
            <person name="Zhou Y."/>
            <person name="Sun X."/>
            <person name="Brodelius P.E."/>
            <person name="Rose J.K.C."/>
            <person name="Tang K."/>
        </authorList>
    </citation>
    <scope>NUCLEOTIDE SEQUENCE [LARGE SCALE GENOMIC DNA]</scope>
    <source>
        <strain evidence="9">cv. Huhao1</strain>
        <tissue evidence="8">Leaf</tissue>
    </source>
</reference>
<evidence type="ECO:0000256" key="4">
    <source>
        <dbReference type="ARBA" id="ARBA00023163"/>
    </source>
</evidence>
<gene>
    <name evidence="8" type="ORF">CTI12_AA465970</name>
</gene>
<evidence type="ECO:0000313" key="9">
    <source>
        <dbReference type="Proteomes" id="UP000245207"/>
    </source>
</evidence>
<dbReference type="InterPro" id="IPR003340">
    <property type="entry name" value="B3_DNA-bd"/>
</dbReference>
<dbReference type="PANTHER" id="PTHR46245:SF10">
    <property type="entry name" value="B3 DOMAIN-CONTAINING TRANSCRIPTION FACTOR VAL3"/>
    <property type="match status" value="1"/>
</dbReference>
<evidence type="ECO:0000313" key="8">
    <source>
        <dbReference type="EMBL" id="PWA51195.1"/>
    </source>
</evidence>
<evidence type="ECO:0000259" key="7">
    <source>
        <dbReference type="PROSITE" id="PS50863"/>
    </source>
</evidence>
<comment type="caution">
    <text evidence="8">The sequence shown here is derived from an EMBL/GenBank/DDBJ whole genome shotgun (WGS) entry which is preliminary data.</text>
</comment>
<organism evidence="8 9">
    <name type="scientific">Artemisia annua</name>
    <name type="common">Sweet wormwood</name>
    <dbReference type="NCBI Taxonomy" id="35608"/>
    <lineage>
        <taxon>Eukaryota</taxon>
        <taxon>Viridiplantae</taxon>
        <taxon>Streptophyta</taxon>
        <taxon>Embryophyta</taxon>
        <taxon>Tracheophyta</taxon>
        <taxon>Spermatophyta</taxon>
        <taxon>Magnoliopsida</taxon>
        <taxon>eudicotyledons</taxon>
        <taxon>Gunneridae</taxon>
        <taxon>Pentapetalae</taxon>
        <taxon>asterids</taxon>
        <taxon>campanulids</taxon>
        <taxon>Asterales</taxon>
        <taxon>Asteraceae</taxon>
        <taxon>Asteroideae</taxon>
        <taxon>Anthemideae</taxon>
        <taxon>Artemisiinae</taxon>
        <taxon>Artemisia</taxon>
    </lineage>
</organism>
<keyword evidence="2" id="KW-0805">Transcription regulation</keyword>
<protein>
    <submittedName>
        <fullName evidence="8">B3 DNA binding domain-containing protein</fullName>
    </submittedName>
</protein>
<dbReference type="CDD" id="cd10017">
    <property type="entry name" value="B3_DNA"/>
    <property type="match status" value="1"/>
</dbReference>
<dbReference type="Pfam" id="PF02362">
    <property type="entry name" value="B3"/>
    <property type="match status" value="1"/>
</dbReference>
<dbReference type="STRING" id="35608.A0A2U1LQC0"/>
<dbReference type="PANTHER" id="PTHR46245">
    <property type="entry name" value="B3 DOMAIN-CONTAINING PROTEIN OS07G0563300"/>
    <property type="match status" value="1"/>
</dbReference>
<feature type="region of interest" description="Disordered" evidence="6">
    <location>
        <begin position="452"/>
        <end position="489"/>
    </location>
</feature>
<feature type="region of interest" description="Disordered" evidence="6">
    <location>
        <begin position="100"/>
        <end position="122"/>
    </location>
</feature>
<evidence type="ECO:0000256" key="3">
    <source>
        <dbReference type="ARBA" id="ARBA00023125"/>
    </source>
</evidence>
<dbReference type="SUPFAM" id="SSF101936">
    <property type="entry name" value="DNA-binding pseudobarrel domain"/>
    <property type="match status" value="1"/>
</dbReference>
<sequence>MGSGETGGWVAGISLRIIDPCGLQQIHCGCIVSFHMFILLDAGGIECLNCAKTEYILTPNPTWPSASHNLPGPAEKIRDISSKNWKSIAENPVTWRQAPNLSSASKAQPESPASHHPPGSAERIKDISSKVLGCIPESILRWRQTSNLSSASKAQPESQCSRPVPWRQAPSLFSASKAQPGSQCRTPFDVNIDKSLGKEQWPCCSLGKSTSGDSSQRLVNENRKACDIQYEWQRDLFKDVSCRPFFNPTVTPLSSVPATTFVAHDQKTEKGNVSGTNVQQPCLPPIVGKPCPNNNGAGPSLEAQAHTAKARGEIQILPQHCPRATDQELQQISGGSNAKVTPLFEKQLSASDVSRIGRLVLPKRCAEAHFPQITMPEGCHLVFQDLNGKDWVLHYRFWLNNNSRMYVLEGFAPCVRSMQLQAGDSVTFSRLEPEGKLVMGFRKVSLASPWDLGDETTSTSHSTHEEPSKDSIASKSRNPDGIWSEADNNSIPAKRMKVDNVCSDNKHLKNEQEILQISVTLEQVQELLRPPLTNSPTIVLIEGFEFEDFQEAPIIGTPANCSTNHVGSFRKKNGAWMIQNSHDYRRRRCFSGLSIFSSHKIMNPRHNPWLRTCIVCCSATKGI</sequence>
<name>A0A2U1LQC0_ARTAN</name>
<keyword evidence="4" id="KW-0804">Transcription</keyword>
<dbReference type="InterPro" id="IPR057743">
    <property type="entry name" value="Zfn_VAL1-3_N"/>
</dbReference>
<evidence type="ECO:0000256" key="1">
    <source>
        <dbReference type="ARBA" id="ARBA00004123"/>
    </source>
</evidence>
<dbReference type="AlphaFoldDB" id="A0A2U1LQC0"/>